<dbReference type="InterPro" id="IPR036553">
    <property type="entry name" value="RPTC_insert"/>
</dbReference>
<dbReference type="EMBL" id="JAHHIF010000023">
    <property type="protein sequence ID" value="MBW4546255.1"/>
    <property type="molecule type" value="Genomic_DNA"/>
</dbReference>
<evidence type="ECO:0000256" key="3">
    <source>
        <dbReference type="ARBA" id="ARBA00022741"/>
    </source>
</evidence>
<evidence type="ECO:0000256" key="1">
    <source>
        <dbReference type="ARBA" id="ARBA00009206"/>
    </source>
</evidence>
<dbReference type="InterPro" id="IPR013791">
    <property type="entry name" value="RNA3'-term_phos_cycl_insert"/>
</dbReference>
<feature type="binding site" evidence="5">
    <location>
        <begin position="292"/>
        <end position="296"/>
    </location>
    <ligand>
        <name>ATP</name>
        <dbReference type="ChEBI" id="CHEBI:30616"/>
    </ligand>
</feature>
<organism evidence="9 10">
    <name type="scientific">Symplocastrum torsivum CPER-KK1</name>
    <dbReference type="NCBI Taxonomy" id="450513"/>
    <lineage>
        <taxon>Bacteria</taxon>
        <taxon>Bacillati</taxon>
        <taxon>Cyanobacteriota</taxon>
        <taxon>Cyanophyceae</taxon>
        <taxon>Oscillatoriophycideae</taxon>
        <taxon>Oscillatoriales</taxon>
        <taxon>Microcoleaceae</taxon>
        <taxon>Symplocastrum</taxon>
    </lineage>
</organism>
<dbReference type="InterPro" id="IPR023797">
    <property type="entry name" value="RNA3'_phos_cyclase_dom"/>
</dbReference>
<evidence type="ECO:0000256" key="6">
    <source>
        <dbReference type="NCBIfam" id="TIGR03399"/>
    </source>
</evidence>
<gene>
    <name evidence="5 9" type="primary">rtcA</name>
    <name evidence="9" type="ORF">KME25_17690</name>
</gene>
<dbReference type="GO" id="GO:0005524">
    <property type="term" value="F:ATP binding"/>
    <property type="evidence" value="ECO:0007669"/>
    <property type="project" value="UniProtKB-KW"/>
</dbReference>
<dbReference type="InterPro" id="IPR013792">
    <property type="entry name" value="RNA3'P_cycl/enolpyr_Trfase_a/b"/>
</dbReference>
<proteinExistence type="inferred from homology"/>
<dbReference type="PANTHER" id="PTHR11096">
    <property type="entry name" value="RNA 3' TERMINAL PHOSPHATE CYCLASE"/>
    <property type="match status" value="1"/>
</dbReference>
<dbReference type="NCBIfam" id="NF003246">
    <property type="entry name" value="PRK04204.1-2"/>
    <property type="match status" value="1"/>
</dbReference>
<reference evidence="9" key="1">
    <citation type="submission" date="2021-05" db="EMBL/GenBank/DDBJ databases">
        <authorList>
            <person name="Pietrasiak N."/>
            <person name="Ward R."/>
            <person name="Stajich J.E."/>
            <person name="Kurbessoian T."/>
        </authorList>
    </citation>
    <scope>NUCLEOTIDE SEQUENCE</scope>
    <source>
        <strain evidence="9">CPER-KK1</strain>
    </source>
</reference>
<dbReference type="Pfam" id="PF01137">
    <property type="entry name" value="RTC"/>
    <property type="match status" value="1"/>
</dbReference>
<comment type="function">
    <text evidence="5">Catalyzes the conversion of 3'-phosphate to a 2',3'-cyclic phosphodiester at the end of RNA. The mechanism of action of the enzyme occurs in 3 steps: (A) adenylation of the enzyme by ATP; (B) transfer of adenylate to an RNA-N3'P to produce RNA-N3'PP5'A; (C) and attack of the adjacent 2'-hydroxyl on the 3'-phosphorus in the diester linkage to produce the cyclic end product. The biological role of this enzyme is unknown but it is likely to function in some aspects of cellular RNA processing.</text>
</comment>
<evidence type="ECO:0000256" key="4">
    <source>
        <dbReference type="ARBA" id="ARBA00024481"/>
    </source>
</evidence>
<keyword evidence="2 5" id="KW-0436">Ligase</keyword>
<keyword evidence="3 5" id="KW-0547">Nucleotide-binding</keyword>
<dbReference type="InterPro" id="IPR017770">
    <property type="entry name" value="RNA3'_term_phos_cyc_type_1"/>
</dbReference>
<dbReference type="Pfam" id="PF05189">
    <property type="entry name" value="RTC_insert"/>
    <property type="match status" value="1"/>
</dbReference>
<dbReference type="Gene3D" id="3.65.10.20">
    <property type="entry name" value="RNA 3'-terminal phosphate cyclase domain"/>
    <property type="match status" value="1"/>
</dbReference>
<feature type="binding site" evidence="5">
    <location>
        <position position="107"/>
    </location>
    <ligand>
        <name>ATP</name>
        <dbReference type="ChEBI" id="CHEBI:30616"/>
    </ligand>
</feature>
<dbReference type="PIRSF" id="PIRSF005378">
    <property type="entry name" value="RNA3'_term_phos_cycl_euk"/>
    <property type="match status" value="1"/>
</dbReference>
<evidence type="ECO:0000259" key="7">
    <source>
        <dbReference type="Pfam" id="PF01137"/>
    </source>
</evidence>
<dbReference type="PANTHER" id="PTHR11096:SF0">
    <property type="entry name" value="RNA 3'-TERMINAL PHOSPHATE CYCLASE"/>
    <property type="match status" value="1"/>
</dbReference>
<dbReference type="SUPFAM" id="SSF52913">
    <property type="entry name" value="RNA 3'-terminal phosphate cyclase, RPTC, insert domain"/>
    <property type="match status" value="1"/>
</dbReference>
<comment type="caution">
    <text evidence="9">The sequence shown here is derived from an EMBL/GenBank/DDBJ whole genome shotgun (WGS) entry which is preliminary data.</text>
</comment>
<evidence type="ECO:0000256" key="2">
    <source>
        <dbReference type="ARBA" id="ARBA00022598"/>
    </source>
</evidence>
<name>A0A951UAP1_9CYAN</name>
<sequence length="365" mass="38747">MLHIDGSHGEGGGQILRTSLSLAAITGQPIHLDRIRAGREKPGLSIQHLTAVRAAASICQAQLKGDAVRSTTLEFIPSCPVQAGHYTFDVAQTTGAGSAGAITLILQTILLPLALATGDSVVTLKGGTHVPWSPPITYIEQVYLPILNQMGVQAEVQLHAWGWYPQGNGEVELRIIGRNASPLQGIQLLERGELQQVRGLAVVTQLPSHIPQRMASRAENLLREAHLKAHVQPLRGRGIAPGAGIVLTAEYEHSRAGFGAVGKLGVPAERVAEMATEELLEFHANGAPVELHLADQLLLPAALASESSQYRATEISLHLTTNAWVIEQFGLAKVGIDEDAQLVTVIPTNSVLLGGSVPSLEPTNE</sequence>
<keyword evidence="5" id="KW-0067">ATP-binding</keyword>
<dbReference type="InterPro" id="IPR000228">
    <property type="entry name" value="RNA3'_term_phos_cyc"/>
</dbReference>
<dbReference type="InterPro" id="IPR037136">
    <property type="entry name" value="RNA3'_phos_cyclase_dom_sf"/>
</dbReference>
<evidence type="ECO:0000313" key="9">
    <source>
        <dbReference type="EMBL" id="MBW4546255.1"/>
    </source>
</evidence>
<evidence type="ECO:0000256" key="5">
    <source>
        <dbReference type="HAMAP-Rule" id="MF_00200"/>
    </source>
</evidence>
<feature type="active site" description="Tele-AMP-histidine intermediate" evidence="5">
    <location>
        <position position="318"/>
    </location>
</feature>
<protein>
    <recommendedName>
        <fullName evidence="5 6">RNA 3'-terminal phosphate cyclase</fullName>
        <shortName evidence="5">RNA cyclase</shortName>
        <shortName evidence="5">RNA-3'-phosphate cyclase</shortName>
        <ecNumber evidence="5 6">6.5.1.4</ecNumber>
    </recommendedName>
</protein>
<comment type="subcellular location">
    <subcellularLocation>
        <location evidence="5">Cytoplasm</location>
    </subcellularLocation>
</comment>
<feature type="domain" description="RNA 3'-terminal phosphate cyclase" evidence="7">
    <location>
        <begin position="9"/>
        <end position="334"/>
    </location>
</feature>
<evidence type="ECO:0000313" key="10">
    <source>
        <dbReference type="Proteomes" id="UP000753908"/>
    </source>
</evidence>
<dbReference type="SUPFAM" id="SSF55205">
    <property type="entry name" value="EPT/RTPC-like"/>
    <property type="match status" value="1"/>
</dbReference>
<dbReference type="GO" id="GO:0005737">
    <property type="term" value="C:cytoplasm"/>
    <property type="evidence" value="ECO:0007669"/>
    <property type="project" value="UniProtKB-SubCell"/>
</dbReference>
<dbReference type="Gene3D" id="3.30.360.20">
    <property type="entry name" value="RNA 3'-terminal phosphate cyclase, insert domain"/>
    <property type="match status" value="1"/>
</dbReference>
<dbReference type="Proteomes" id="UP000753908">
    <property type="component" value="Unassembled WGS sequence"/>
</dbReference>
<keyword evidence="5" id="KW-0963">Cytoplasm</keyword>
<accession>A0A951UAP1</accession>
<comment type="similarity">
    <text evidence="1 5">Belongs to the RNA 3'-terminal cyclase family. Type 1 subfamily.</text>
</comment>
<dbReference type="EC" id="6.5.1.4" evidence="5 6"/>
<reference evidence="9" key="2">
    <citation type="journal article" date="2022" name="Microbiol. Resour. Announc.">
        <title>Metagenome Sequencing to Explore Phylogenomics of Terrestrial Cyanobacteria.</title>
        <authorList>
            <person name="Ward R.D."/>
            <person name="Stajich J.E."/>
            <person name="Johansen J.R."/>
            <person name="Huntemann M."/>
            <person name="Clum A."/>
            <person name="Foster B."/>
            <person name="Foster B."/>
            <person name="Roux S."/>
            <person name="Palaniappan K."/>
            <person name="Varghese N."/>
            <person name="Mukherjee S."/>
            <person name="Reddy T.B.K."/>
            <person name="Daum C."/>
            <person name="Copeland A."/>
            <person name="Chen I.A."/>
            <person name="Ivanova N.N."/>
            <person name="Kyrpides N.C."/>
            <person name="Shapiro N."/>
            <person name="Eloe-Fadrosh E.A."/>
            <person name="Pietrasiak N."/>
        </authorList>
    </citation>
    <scope>NUCLEOTIDE SEQUENCE</scope>
    <source>
        <strain evidence="9">CPER-KK1</strain>
    </source>
</reference>
<dbReference type="GO" id="GO:0006396">
    <property type="term" value="P:RNA processing"/>
    <property type="evidence" value="ECO:0007669"/>
    <property type="project" value="UniProtKB-UniRule"/>
</dbReference>
<dbReference type="GO" id="GO:0003963">
    <property type="term" value="F:RNA-3'-phosphate cyclase activity"/>
    <property type="evidence" value="ECO:0007669"/>
    <property type="project" value="UniProtKB-UniRule"/>
</dbReference>
<dbReference type="HAMAP" id="MF_00200">
    <property type="entry name" value="RTC"/>
    <property type="match status" value="1"/>
</dbReference>
<feature type="domain" description="RNA 3'-terminal phosphate cyclase insert" evidence="8">
    <location>
        <begin position="189"/>
        <end position="283"/>
    </location>
</feature>
<evidence type="ECO:0000259" key="8">
    <source>
        <dbReference type="Pfam" id="PF05189"/>
    </source>
</evidence>
<dbReference type="NCBIfam" id="TIGR03399">
    <property type="entry name" value="RNA_3prim_cycl"/>
    <property type="match status" value="1"/>
</dbReference>
<comment type="catalytic activity">
    <reaction evidence="4 5">
        <text>a 3'-end 3'-phospho-ribonucleotide-RNA + ATP = a 3'-end 2',3'-cyclophospho-ribonucleotide-RNA + AMP + diphosphate</text>
        <dbReference type="Rhea" id="RHEA:23976"/>
        <dbReference type="Rhea" id="RHEA-COMP:10463"/>
        <dbReference type="Rhea" id="RHEA-COMP:10464"/>
        <dbReference type="ChEBI" id="CHEBI:30616"/>
        <dbReference type="ChEBI" id="CHEBI:33019"/>
        <dbReference type="ChEBI" id="CHEBI:83062"/>
        <dbReference type="ChEBI" id="CHEBI:83064"/>
        <dbReference type="ChEBI" id="CHEBI:456215"/>
        <dbReference type="EC" id="6.5.1.4"/>
    </reaction>
</comment>
<dbReference type="AlphaFoldDB" id="A0A951UAP1"/>